<organism evidence="2 3">
    <name type="scientific">Mytilus coruscus</name>
    <name type="common">Sea mussel</name>
    <dbReference type="NCBI Taxonomy" id="42192"/>
    <lineage>
        <taxon>Eukaryota</taxon>
        <taxon>Metazoa</taxon>
        <taxon>Spiralia</taxon>
        <taxon>Lophotrochozoa</taxon>
        <taxon>Mollusca</taxon>
        <taxon>Bivalvia</taxon>
        <taxon>Autobranchia</taxon>
        <taxon>Pteriomorphia</taxon>
        <taxon>Mytilida</taxon>
        <taxon>Mytiloidea</taxon>
        <taxon>Mytilidae</taxon>
        <taxon>Mytilinae</taxon>
        <taxon>Mytilus</taxon>
    </lineage>
</organism>
<keyword evidence="1" id="KW-0175">Coiled coil</keyword>
<dbReference type="AlphaFoldDB" id="A0A6J8ETN4"/>
<feature type="coiled-coil region" evidence="1">
    <location>
        <begin position="327"/>
        <end position="368"/>
    </location>
</feature>
<accession>A0A6J8ETN4</accession>
<name>A0A6J8ETN4_MYTCO</name>
<evidence type="ECO:0000256" key="1">
    <source>
        <dbReference type="SAM" id="Coils"/>
    </source>
</evidence>
<dbReference type="Proteomes" id="UP000507470">
    <property type="component" value="Unassembled WGS sequence"/>
</dbReference>
<dbReference type="OrthoDB" id="10301326at2759"/>
<reference evidence="2 3" key="1">
    <citation type="submission" date="2020-06" db="EMBL/GenBank/DDBJ databases">
        <authorList>
            <person name="Li R."/>
            <person name="Bekaert M."/>
        </authorList>
    </citation>
    <scope>NUCLEOTIDE SEQUENCE [LARGE SCALE GENOMIC DNA]</scope>
    <source>
        <strain evidence="3">wild</strain>
    </source>
</reference>
<protein>
    <recommendedName>
        <fullName evidence="4">DZIP3-like HEPN domain-containing protein</fullName>
    </recommendedName>
</protein>
<evidence type="ECO:0000313" key="2">
    <source>
        <dbReference type="EMBL" id="CAC5423954.1"/>
    </source>
</evidence>
<evidence type="ECO:0008006" key="4">
    <source>
        <dbReference type="Google" id="ProtNLM"/>
    </source>
</evidence>
<feature type="coiled-coil region" evidence="1">
    <location>
        <begin position="588"/>
        <end position="681"/>
    </location>
</feature>
<sequence>MGDDRSDDHLKIFECLVDTGADVLRSTFEREVLNNNAITFEQYLDNLKHQFYHQFEKNRNKPCCSRSSHVNCNVNGYMDKKIFNKVYNKTAELDTHHCLDRFEVKAGVSTDELDLSDLNFFLWNSNILSQQEKQSLQTIMTIRSYICHPESTHCYSITELENVWLSLENEILLFAKPYRYKKMVKLQIATLKKYKVNEIDSERIINEIYTESEKITRELKLEFQTRNDVTKQLVKEESVGIKNCIKDTCDKTKSFINEKVQKLTENHQVLTTRCIEEMKTTVTQESSNTRLHSEDQRRAIDSQLTESGNRVCQTVIQSRGRLEDKLIEQQNETRKHTLELNADLKEENRKLTAEIMEMKTDIKELKTILIGSVGKQKVELVMNTEQIEKSTESPDKRKVDITVKVNQTHVTEDKENEIIENLPPEVKIHSNNDSSPDAAVTETIEITGKKVNSIILQLKATPGILHNVETFKESMLTLVQNVQTAGGIDVDIEDTITVNLKFESPLTEDQFAVVKCLFAKEWSDDNDKTQLPNEYSSTSDEYLSTGDVEGIEFRPELDTYSQKETSYVVQPETIEALTKPSCKYCDEKDNIIRTLEEQNEKVEMFKSRNEQYMSQLINLQKQISGLIHVVRDLQKEKSVLIHVVRGLEEENSKLKDLQKKNNQLEDVVKGLEEKNSNLKALLRLENTGMVSVTEKLRMKQKEVKSDDLSSLKPEQKYYLRKEDNRLTDSLRKKPIYDPKKLERSLTSEQRYDSSSKTTLYECRNCYEKNEIIIQLDRRLCEIRQRIIEAKGKSLSGNNFFEDLLKITHQNTSMTSVEDKGRMTDKELKSDISSQNQNSYMVIMN</sequence>
<evidence type="ECO:0000313" key="3">
    <source>
        <dbReference type="Proteomes" id="UP000507470"/>
    </source>
</evidence>
<keyword evidence="3" id="KW-1185">Reference proteome</keyword>
<dbReference type="EMBL" id="CACVKT020009934">
    <property type="protein sequence ID" value="CAC5423954.1"/>
    <property type="molecule type" value="Genomic_DNA"/>
</dbReference>
<proteinExistence type="predicted"/>
<gene>
    <name evidence="2" type="ORF">MCOR_55913</name>
</gene>